<evidence type="ECO:0000313" key="3">
    <source>
        <dbReference type="Proteomes" id="UP000245380"/>
    </source>
</evidence>
<gene>
    <name evidence="2" type="ORF">BM613_02055</name>
</gene>
<dbReference type="OrthoDB" id="2376226at2"/>
<comment type="caution">
    <text evidence="2">The sequence shown here is derived from an EMBL/GenBank/DDBJ whole genome shotgun (WGS) entry which is preliminary data.</text>
</comment>
<sequence>MARLKREDQHADLTNELHYIRNTWQTIQNEEFPEGPYGASLFPFDKPGKVTPWESNQQVTSAFKDENPVFSDGQVPPPGDEPRGNQLEE</sequence>
<dbReference type="RefSeq" id="WP_109429487.1">
    <property type="nucleotide sequence ID" value="NZ_MPDK01000002.1"/>
</dbReference>
<name>A0A2U3DC77_SULT2</name>
<evidence type="ECO:0000256" key="1">
    <source>
        <dbReference type="SAM" id="MobiDB-lite"/>
    </source>
</evidence>
<reference evidence="2 3" key="1">
    <citation type="submission" date="2016-11" db="EMBL/GenBank/DDBJ databases">
        <title>Comparative genomics of Acidibacillus ferroxidans species.</title>
        <authorList>
            <person name="Oliveira G."/>
            <person name="Nunes G."/>
            <person name="Oliveira R."/>
            <person name="Araujo F."/>
            <person name="Salim A."/>
            <person name="Scholte L."/>
            <person name="Morais D."/>
            <person name="Nancucheo I."/>
            <person name="Johnson D.B."/>
            <person name="Grail B."/>
            <person name="Bittencourt J."/>
            <person name="Valadares R."/>
        </authorList>
    </citation>
    <scope>NUCLEOTIDE SEQUENCE [LARGE SCALE GENOMIC DNA]</scope>
    <source>
        <strain evidence="2 3">Y002</strain>
    </source>
</reference>
<dbReference type="Proteomes" id="UP000245380">
    <property type="component" value="Unassembled WGS sequence"/>
</dbReference>
<dbReference type="AlphaFoldDB" id="A0A2U3DC77"/>
<keyword evidence="3" id="KW-1185">Reference proteome</keyword>
<protein>
    <submittedName>
        <fullName evidence="2">Uncharacterized protein</fullName>
    </submittedName>
</protein>
<dbReference type="EMBL" id="MPDK01000002">
    <property type="protein sequence ID" value="PWI58891.1"/>
    <property type="molecule type" value="Genomic_DNA"/>
</dbReference>
<feature type="region of interest" description="Disordered" evidence="1">
    <location>
        <begin position="62"/>
        <end position="89"/>
    </location>
</feature>
<accession>A0A2U3DC77</accession>
<organism evidence="2 3">
    <name type="scientific">Sulfoacidibacillus thermotolerans</name>
    <name type="common">Acidibacillus sulfuroxidans</name>
    <dbReference type="NCBI Taxonomy" id="1765684"/>
    <lineage>
        <taxon>Bacteria</taxon>
        <taxon>Bacillati</taxon>
        <taxon>Bacillota</taxon>
        <taxon>Bacilli</taxon>
        <taxon>Bacillales</taxon>
        <taxon>Alicyclobacillaceae</taxon>
        <taxon>Sulfoacidibacillus</taxon>
    </lineage>
</organism>
<proteinExistence type="predicted"/>
<evidence type="ECO:0000313" key="2">
    <source>
        <dbReference type="EMBL" id="PWI58891.1"/>
    </source>
</evidence>